<keyword evidence="11" id="KW-1185">Reference proteome</keyword>
<comment type="similarity">
    <text evidence="1 6">Belongs to the peptidase C14A family.</text>
</comment>
<organism evidence="10 11">
    <name type="scientific">Orchesella cincta</name>
    <name type="common">Springtail</name>
    <name type="synonym">Podura cincta</name>
    <dbReference type="NCBI Taxonomy" id="48709"/>
    <lineage>
        <taxon>Eukaryota</taxon>
        <taxon>Metazoa</taxon>
        <taxon>Ecdysozoa</taxon>
        <taxon>Arthropoda</taxon>
        <taxon>Hexapoda</taxon>
        <taxon>Collembola</taxon>
        <taxon>Entomobryomorpha</taxon>
        <taxon>Entomobryoidea</taxon>
        <taxon>Orchesellidae</taxon>
        <taxon>Orchesellinae</taxon>
        <taxon>Orchesella</taxon>
    </lineage>
</organism>
<keyword evidence="2" id="KW-0645">Protease</keyword>
<dbReference type="OrthoDB" id="6116485at2759"/>
<dbReference type="InterPro" id="IPR015917">
    <property type="entry name" value="Pept_C14A"/>
</dbReference>
<dbReference type="InterPro" id="IPR029030">
    <property type="entry name" value="Caspase-like_dom_sf"/>
</dbReference>
<dbReference type="InterPro" id="IPR033139">
    <property type="entry name" value="Caspase_cys_AS"/>
</dbReference>
<dbReference type="SUPFAM" id="SSF52129">
    <property type="entry name" value="Caspase-like"/>
    <property type="match status" value="1"/>
</dbReference>
<dbReference type="STRING" id="48709.A0A1D2N6Z6"/>
<dbReference type="PROSITE" id="PS01121">
    <property type="entry name" value="CASPASE_HIS"/>
    <property type="match status" value="1"/>
</dbReference>
<evidence type="ECO:0000313" key="10">
    <source>
        <dbReference type="EMBL" id="ODN01038.1"/>
    </source>
</evidence>
<feature type="region of interest" description="Disordered" evidence="7">
    <location>
        <begin position="1"/>
        <end position="26"/>
    </location>
</feature>
<dbReference type="InterPro" id="IPR002138">
    <property type="entry name" value="Pept_C14_p10"/>
</dbReference>
<dbReference type="PROSITE" id="PS50208">
    <property type="entry name" value="CASPASE_P20"/>
    <property type="match status" value="1"/>
</dbReference>
<dbReference type="PANTHER" id="PTHR22576">
    <property type="entry name" value="MUCOSA ASSOCIATED LYMPHOID TISSUE LYMPHOMA TRANSLOCATION PROTEIN 1/PARACASPASE"/>
    <property type="match status" value="1"/>
</dbReference>
<dbReference type="EMBL" id="LJIJ01000175">
    <property type="protein sequence ID" value="ODN01038.1"/>
    <property type="molecule type" value="Genomic_DNA"/>
</dbReference>
<accession>A0A1D2N6Z6</accession>
<dbReference type="Pfam" id="PF00656">
    <property type="entry name" value="Peptidase_C14"/>
    <property type="match status" value="1"/>
</dbReference>
<evidence type="ECO:0000256" key="7">
    <source>
        <dbReference type="SAM" id="MobiDB-lite"/>
    </source>
</evidence>
<dbReference type="PROSITE" id="PS01122">
    <property type="entry name" value="CASPASE_CYS"/>
    <property type="match status" value="1"/>
</dbReference>
<keyword evidence="5" id="KW-0865">Zymogen</keyword>
<dbReference type="PANTHER" id="PTHR22576:SF41">
    <property type="entry name" value="CASPASE 14, APOPTOSIS-RELATED CYSTEINE PEPTIDASE"/>
    <property type="match status" value="1"/>
</dbReference>
<feature type="compositionally biased region" description="Low complexity" evidence="7">
    <location>
        <begin position="1"/>
        <end position="12"/>
    </location>
</feature>
<dbReference type="AlphaFoldDB" id="A0A1D2N6Z6"/>
<dbReference type="Gene3D" id="3.40.50.1460">
    <property type="match status" value="1"/>
</dbReference>
<dbReference type="SMART" id="SM00115">
    <property type="entry name" value="CASc"/>
    <property type="match status" value="1"/>
</dbReference>
<keyword evidence="4" id="KW-0788">Thiol protease</keyword>
<dbReference type="InterPro" id="IPR011600">
    <property type="entry name" value="Pept_C14_caspase"/>
</dbReference>
<protein>
    <submittedName>
        <fullName evidence="10">Caspase-1</fullName>
    </submittedName>
</protein>
<dbReference type="GO" id="GO:0004197">
    <property type="term" value="F:cysteine-type endopeptidase activity"/>
    <property type="evidence" value="ECO:0007669"/>
    <property type="project" value="InterPro"/>
</dbReference>
<reference evidence="10 11" key="1">
    <citation type="journal article" date="2016" name="Genome Biol. Evol.">
        <title>Gene Family Evolution Reflects Adaptation to Soil Environmental Stressors in the Genome of the Collembolan Orchesella cincta.</title>
        <authorList>
            <person name="Faddeeva-Vakhrusheva A."/>
            <person name="Derks M.F."/>
            <person name="Anvar S.Y."/>
            <person name="Agamennone V."/>
            <person name="Suring W."/>
            <person name="Smit S."/>
            <person name="van Straalen N.M."/>
            <person name="Roelofs D."/>
        </authorList>
    </citation>
    <scope>NUCLEOTIDE SEQUENCE [LARGE SCALE GENOMIC DNA]</scope>
    <source>
        <tissue evidence="10">Mixed pool</tissue>
    </source>
</reference>
<feature type="domain" description="Caspase family p20" evidence="9">
    <location>
        <begin position="63"/>
        <end position="192"/>
    </location>
</feature>
<feature type="non-terminal residue" evidence="10">
    <location>
        <position position="1"/>
    </location>
</feature>
<evidence type="ECO:0000256" key="1">
    <source>
        <dbReference type="ARBA" id="ARBA00010134"/>
    </source>
</evidence>
<dbReference type="InterPro" id="IPR016129">
    <property type="entry name" value="Caspase_his_AS"/>
</dbReference>
<evidence type="ECO:0000256" key="5">
    <source>
        <dbReference type="ARBA" id="ARBA00023145"/>
    </source>
</evidence>
<dbReference type="InterPro" id="IPR052039">
    <property type="entry name" value="Caspase-related_regulators"/>
</dbReference>
<name>A0A1D2N6Z6_ORCCI</name>
<dbReference type="CDD" id="cd00032">
    <property type="entry name" value="CASc"/>
    <property type="match status" value="1"/>
</dbReference>
<evidence type="ECO:0000256" key="4">
    <source>
        <dbReference type="ARBA" id="ARBA00022807"/>
    </source>
</evidence>
<feature type="domain" description="Caspase family p10" evidence="8">
    <location>
        <begin position="218"/>
        <end position="312"/>
    </location>
</feature>
<dbReference type="Proteomes" id="UP000094527">
    <property type="component" value="Unassembled WGS sequence"/>
</dbReference>
<dbReference type="OMA" id="YESNASH"/>
<proteinExistence type="inferred from homology"/>
<feature type="compositionally biased region" description="Polar residues" evidence="7">
    <location>
        <begin position="13"/>
        <end position="26"/>
    </location>
</feature>
<comment type="caution">
    <text evidence="10">The sequence shown here is derived from an EMBL/GenBank/DDBJ whole genome shotgun (WGS) entry which is preliminary data.</text>
</comment>
<evidence type="ECO:0000259" key="9">
    <source>
        <dbReference type="PROSITE" id="PS50208"/>
    </source>
</evidence>
<evidence type="ECO:0000313" key="11">
    <source>
        <dbReference type="Proteomes" id="UP000094527"/>
    </source>
</evidence>
<evidence type="ECO:0000256" key="3">
    <source>
        <dbReference type="ARBA" id="ARBA00022801"/>
    </source>
</evidence>
<evidence type="ECO:0000256" key="6">
    <source>
        <dbReference type="RuleBase" id="RU003971"/>
    </source>
</evidence>
<keyword evidence="3" id="KW-0378">Hydrolase</keyword>
<dbReference type="PRINTS" id="PR00376">
    <property type="entry name" value="IL1BCENZYME"/>
</dbReference>
<dbReference type="InterPro" id="IPR001309">
    <property type="entry name" value="Pept_C14_p20"/>
</dbReference>
<dbReference type="GO" id="GO:0006508">
    <property type="term" value="P:proteolysis"/>
    <property type="evidence" value="ECO:0007669"/>
    <property type="project" value="UniProtKB-KW"/>
</dbReference>
<evidence type="ECO:0000259" key="8">
    <source>
        <dbReference type="PROSITE" id="PS50207"/>
    </source>
</evidence>
<gene>
    <name evidence="10" type="ORF">Ocin01_05659</name>
</gene>
<dbReference type="PROSITE" id="PS50207">
    <property type="entry name" value="CASPASE_P10"/>
    <property type="match status" value="1"/>
</dbReference>
<sequence>TSRDSSLSSNSSEQDANSPASPVRSENSAYITDYTPMAQGNIHGMSYMPTSKLDPNYNMTHPRRGKAIIFNFDRWDNTNIPTLDLPPRLGSQKDKKDLSECLQNLSFQVITHDNLKRQKFDKVLDKLRREDHSDADCLVVAIMTHGEKNTIYLSDGTQLPVNLIWEKFEANACPTLAGKPKIFIIQACRGKRYDHGTRLNESAQSHQLISDVTDFASFSYVIPNAADILVAFSCPLGHYSWRHPESGSWFIQSVCKVFNHHAYEMDLKTMLTSVSREVAVNYESNTNQYDSDKKKQVPSTSSTLIRNVKFSPKPLVTVASTSPVTVMESNAQMNGNVRPISLQQVQEAVAVAVETTEMTEHQTNISEIVPLILPEPQTLPGTTNMCAAAVVEDIPPLMESDSSHSQSK</sequence>
<evidence type="ECO:0000256" key="2">
    <source>
        <dbReference type="ARBA" id="ARBA00022670"/>
    </source>
</evidence>